<gene>
    <name evidence="1" type="ORF">NEZAVI_LOCUS1416</name>
</gene>
<organism evidence="1 2">
    <name type="scientific">Nezara viridula</name>
    <name type="common">Southern green stink bug</name>
    <name type="synonym">Cimex viridulus</name>
    <dbReference type="NCBI Taxonomy" id="85310"/>
    <lineage>
        <taxon>Eukaryota</taxon>
        <taxon>Metazoa</taxon>
        <taxon>Ecdysozoa</taxon>
        <taxon>Arthropoda</taxon>
        <taxon>Hexapoda</taxon>
        <taxon>Insecta</taxon>
        <taxon>Pterygota</taxon>
        <taxon>Neoptera</taxon>
        <taxon>Paraneoptera</taxon>
        <taxon>Hemiptera</taxon>
        <taxon>Heteroptera</taxon>
        <taxon>Panheteroptera</taxon>
        <taxon>Pentatomomorpha</taxon>
        <taxon>Pentatomoidea</taxon>
        <taxon>Pentatomidae</taxon>
        <taxon>Pentatominae</taxon>
        <taxon>Nezara</taxon>
    </lineage>
</organism>
<dbReference type="EMBL" id="OV725077">
    <property type="protein sequence ID" value="CAH1390171.1"/>
    <property type="molecule type" value="Genomic_DNA"/>
</dbReference>
<evidence type="ECO:0000313" key="2">
    <source>
        <dbReference type="Proteomes" id="UP001152798"/>
    </source>
</evidence>
<dbReference type="AlphaFoldDB" id="A0A9P0EA70"/>
<evidence type="ECO:0000313" key="1">
    <source>
        <dbReference type="EMBL" id="CAH1390171.1"/>
    </source>
</evidence>
<name>A0A9P0EA70_NEZVI</name>
<sequence length="74" mass="8468">MARDKASIDMTCSDQLNVTTRKKIETPTVKSEERSQTEIAEIHSLEDIPLERAALAPQQWTTAALNFFPFRFLE</sequence>
<protein>
    <submittedName>
        <fullName evidence="1">Uncharacterized protein</fullName>
    </submittedName>
</protein>
<proteinExistence type="predicted"/>
<keyword evidence="2" id="KW-1185">Reference proteome</keyword>
<accession>A0A9P0EA70</accession>
<reference evidence="1" key="1">
    <citation type="submission" date="2022-01" db="EMBL/GenBank/DDBJ databases">
        <authorList>
            <person name="King R."/>
        </authorList>
    </citation>
    <scope>NUCLEOTIDE SEQUENCE</scope>
</reference>
<dbReference type="Proteomes" id="UP001152798">
    <property type="component" value="Chromosome 1"/>
</dbReference>